<accession>A0A9P9W861</accession>
<comment type="subcellular location">
    <subcellularLocation>
        <location evidence="1">Membrane</location>
        <topology evidence="1">Single-pass membrane protein</topology>
    </subcellularLocation>
</comment>
<feature type="compositionally biased region" description="Low complexity" evidence="5">
    <location>
        <begin position="331"/>
        <end position="341"/>
    </location>
</feature>
<feature type="region of interest" description="Disordered" evidence="5">
    <location>
        <begin position="254"/>
        <end position="279"/>
    </location>
</feature>
<gene>
    <name evidence="7" type="ORF">JX265_013832</name>
</gene>
<feature type="compositionally biased region" description="Polar residues" evidence="5">
    <location>
        <begin position="342"/>
        <end position="382"/>
    </location>
</feature>
<proteinExistence type="predicted"/>
<feature type="compositionally biased region" description="Basic and acidic residues" evidence="5">
    <location>
        <begin position="254"/>
        <end position="266"/>
    </location>
</feature>
<dbReference type="EMBL" id="JAFIMR010000087">
    <property type="protein sequence ID" value="KAI1848306.1"/>
    <property type="molecule type" value="Genomic_DNA"/>
</dbReference>
<evidence type="ECO:0000256" key="6">
    <source>
        <dbReference type="SAM" id="Phobius"/>
    </source>
</evidence>
<dbReference type="Proteomes" id="UP000829685">
    <property type="component" value="Unassembled WGS sequence"/>
</dbReference>
<keyword evidence="2 6" id="KW-0812">Transmembrane</keyword>
<feature type="region of interest" description="Disordered" evidence="5">
    <location>
        <begin position="303"/>
        <end position="399"/>
    </location>
</feature>
<protein>
    <submittedName>
        <fullName evidence="7">Uncharacterized protein</fullName>
    </submittedName>
</protein>
<dbReference type="PANTHER" id="PTHR15549">
    <property type="entry name" value="PAIRED IMMUNOGLOBULIN-LIKE TYPE 2 RECEPTOR"/>
    <property type="match status" value="1"/>
</dbReference>
<dbReference type="PANTHER" id="PTHR15549:SF30">
    <property type="entry name" value="MID2 DOMAIN-CONTAINING PROTEIN"/>
    <property type="match status" value="1"/>
</dbReference>
<evidence type="ECO:0000313" key="7">
    <source>
        <dbReference type="EMBL" id="KAI1848306.1"/>
    </source>
</evidence>
<evidence type="ECO:0000256" key="2">
    <source>
        <dbReference type="ARBA" id="ARBA00022692"/>
    </source>
</evidence>
<feature type="region of interest" description="Disordered" evidence="5">
    <location>
        <begin position="186"/>
        <end position="216"/>
    </location>
</feature>
<dbReference type="AlphaFoldDB" id="A0A9P9W861"/>
<name>A0A9P9W861_9PEZI</name>
<feature type="transmembrane region" description="Helical" evidence="6">
    <location>
        <begin position="224"/>
        <end position="247"/>
    </location>
</feature>
<comment type="caution">
    <text evidence="7">The sequence shown here is derived from an EMBL/GenBank/DDBJ whole genome shotgun (WGS) entry which is preliminary data.</text>
</comment>
<evidence type="ECO:0000256" key="1">
    <source>
        <dbReference type="ARBA" id="ARBA00004167"/>
    </source>
</evidence>
<evidence type="ECO:0000256" key="4">
    <source>
        <dbReference type="ARBA" id="ARBA00023136"/>
    </source>
</evidence>
<evidence type="ECO:0000256" key="3">
    <source>
        <dbReference type="ARBA" id="ARBA00022989"/>
    </source>
</evidence>
<dbReference type="GO" id="GO:0071944">
    <property type="term" value="C:cell periphery"/>
    <property type="evidence" value="ECO:0007669"/>
    <property type="project" value="UniProtKB-ARBA"/>
</dbReference>
<keyword evidence="8" id="KW-1185">Reference proteome</keyword>
<evidence type="ECO:0000256" key="5">
    <source>
        <dbReference type="SAM" id="MobiDB-lite"/>
    </source>
</evidence>
<evidence type="ECO:0000313" key="8">
    <source>
        <dbReference type="Proteomes" id="UP000829685"/>
    </source>
</evidence>
<organism evidence="7 8">
    <name type="scientific">Neoarthrinium moseri</name>
    <dbReference type="NCBI Taxonomy" id="1658444"/>
    <lineage>
        <taxon>Eukaryota</taxon>
        <taxon>Fungi</taxon>
        <taxon>Dikarya</taxon>
        <taxon>Ascomycota</taxon>
        <taxon>Pezizomycotina</taxon>
        <taxon>Sordariomycetes</taxon>
        <taxon>Xylariomycetidae</taxon>
        <taxon>Amphisphaeriales</taxon>
        <taxon>Apiosporaceae</taxon>
        <taxon>Neoarthrinium</taxon>
    </lineage>
</organism>
<sequence>MNGGADPNISNGTCYSTENTETKGDFIACGNAALGHWPCCHMGDYCLSFDNANACWDPDSGNTYIAGCTDSGFNSRACPWKSTLFNTQEWVAIQQCDKDRDDDITEWGGCKAPANSTELEKLPHQSCDPYCSSPVFKGESALPAFALLPNRTGASISWTSGFNPMSVYAPITTTADISGTKTTITSIKTHTPTPTSSSSQPTPTSAMPTTGDTTSNTLSTGAKAGIGVGAAGAVLMIIAVILLGLLVRRRKRKEKEEKHSPTEQSEHSAAGPYRPSPKPWAYVPETNTYSGFKSELPADVMQGPTVSGYKSELPVNESPASMRHLSPYDSPHPSTTSPQSPYATYNSTSDQLSSVSESTTVHPSNYNYLSPQNSGEHSQQELQAGKSPRAIMAISELHG</sequence>
<keyword evidence="3 6" id="KW-1133">Transmembrane helix</keyword>
<reference evidence="7" key="1">
    <citation type="submission" date="2021-03" db="EMBL/GenBank/DDBJ databases">
        <title>Revisited historic fungal species revealed as producer of novel bioactive compounds through whole genome sequencing and comparative genomics.</title>
        <authorList>
            <person name="Vignolle G.A."/>
            <person name="Hochenegger N."/>
            <person name="Mach R.L."/>
            <person name="Mach-Aigner A.R."/>
            <person name="Javad Rahimi M."/>
            <person name="Salim K.A."/>
            <person name="Chan C.M."/>
            <person name="Lim L.B.L."/>
            <person name="Cai F."/>
            <person name="Druzhinina I.S."/>
            <person name="U'Ren J.M."/>
            <person name="Derntl C."/>
        </authorList>
    </citation>
    <scope>NUCLEOTIDE SEQUENCE</scope>
    <source>
        <strain evidence="7">TUCIM 5799</strain>
    </source>
</reference>
<dbReference type="InterPro" id="IPR051694">
    <property type="entry name" value="Immunoregulatory_rcpt-like"/>
</dbReference>
<dbReference type="GO" id="GO:0016020">
    <property type="term" value="C:membrane"/>
    <property type="evidence" value="ECO:0007669"/>
    <property type="project" value="UniProtKB-SubCell"/>
</dbReference>
<keyword evidence="4 6" id="KW-0472">Membrane</keyword>